<feature type="transmembrane region" description="Helical" evidence="5">
    <location>
        <begin position="71"/>
        <end position="96"/>
    </location>
</feature>
<evidence type="ECO:0000259" key="6">
    <source>
        <dbReference type="PROSITE" id="PS50262"/>
    </source>
</evidence>
<feature type="transmembrane region" description="Helical" evidence="5">
    <location>
        <begin position="275"/>
        <end position="298"/>
    </location>
</feature>
<name>A0ABD2I6M2_9BILA</name>
<evidence type="ECO:0000256" key="5">
    <source>
        <dbReference type="SAM" id="Phobius"/>
    </source>
</evidence>
<dbReference type="EMBL" id="JBICBT010001317">
    <property type="protein sequence ID" value="KAL3073475.1"/>
    <property type="molecule type" value="Genomic_DNA"/>
</dbReference>
<feature type="transmembrane region" description="Helical" evidence="5">
    <location>
        <begin position="237"/>
        <end position="255"/>
    </location>
</feature>
<reference evidence="7 8" key="1">
    <citation type="submission" date="2024-10" db="EMBL/GenBank/DDBJ databases">
        <authorList>
            <person name="Kim D."/>
        </authorList>
    </citation>
    <scope>NUCLEOTIDE SEQUENCE [LARGE SCALE GENOMIC DNA]</scope>
    <source>
        <strain evidence="7">BH-2024</strain>
    </source>
</reference>
<feature type="transmembrane region" description="Helical" evidence="5">
    <location>
        <begin position="189"/>
        <end position="216"/>
    </location>
</feature>
<comment type="subcellular location">
    <subcellularLocation>
        <location evidence="1">Membrane</location>
    </subcellularLocation>
</comment>
<keyword evidence="4 5" id="KW-0472">Membrane</keyword>
<comment type="caution">
    <text evidence="7">The sequence shown here is derived from an EMBL/GenBank/DDBJ whole genome shotgun (WGS) entry which is preliminary data.</text>
</comment>
<feature type="transmembrane region" description="Helical" evidence="5">
    <location>
        <begin position="102"/>
        <end position="127"/>
    </location>
</feature>
<evidence type="ECO:0000313" key="7">
    <source>
        <dbReference type="EMBL" id="KAL3073475.1"/>
    </source>
</evidence>
<dbReference type="SMART" id="SM01381">
    <property type="entry name" value="7TM_GPCR_Srsx"/>
    <property type="match status" value="1"/>
</dbReference>
<dbReference type="PANTHER" id="PTHR23360">
    <property type="entry name" value="G-PROTEIN COUPLED RECEPTORS FAMILY 1 PROFILE DOMAIN-CONTAINING PROTEIN-RELATED"/>
    <property type="match status" value="1"/>
</dbReference>
<sequence>MDFFETNATTQAFNKTIFTISSPTMEEVKNSMFLKMIFITNLFINLIGGIMHFTVVYISTKNRNFHSTCKLLIAANSVCVMFAYLSPITPLLVFILPNFRPSLFQCFVIQSVPLVANFYIYSLILVIGLDRLLSAFCPIWYISRNDRFYFFPLFFASTMFPMFIEWIAFKNMTSKPNVERCCTLGEMVGGGWISIVGLCCLICIVISVSFYLIVWARLKLDISRSGQSETVHARQSIFRSLCIILCLQFCGWTFGQLTYAFVYMNAPLMHPLTRWQINSMLIVFLSLTAALDVPVLYINSLEYREALNKLWPWKFIAKLEASRTTTPVIRIHSTIY</sequence>
<feature type="transmembrane region" description="Helical" evidence="5">
    <location>
        <begin position="148"/>
        <end position="169"/>
    </location>
</feature>
<protein>
    <recommendedName>
        <fullName evidence="6">G-protein coupled receptors family 1 profile domain-containing protein</fullName>
    </recommendedName>
</protein>
<evidence type="ECO:0000256" key="2">
    <source>
        <dbReference type="ARBA" id="ARBA00022692"/>
    </source>
</evidence>
<evidence type="ECO:0000256" key="3">
    <source>
        <dbReference type="ARBA" id="ARBA00022989"/>
    </source>
</evidence>
<dbReference type="SUPFAM" id="SSF81321">
    <property type="entry name" value="Family A G protein-coupled receptor-like"/>
    <property type="match status" value="1"/>
</dbReference>
<dbReference type="InterPro" id="IPR000276">
    <property type="entry name" value="GPCR_Rhodpsn"/>
</dbReference>
<organism evidence="7 8">
    <name type="scientific">Heterodera trifolii</name>
    <dbReference type="NCBI Taxonomy" id="157864"/>
    <lineage>
        <taxon>Eukaryota</taxon>
        <taxon>Metazoa</taxon>
        <taxon>Ecdysozoa</taxon>
        <taxon>Nematoda</taxon>
        <taxon>Chromadorea</taxon>
        <taxon>Rhabditida</taxon>
        <taxon>Tylenchina</taxon>
        <taxon>Tylenchomorpha</taxon>
        <taxon>Tylenchoidea</taxon>
        <taxon>Heteroderidae</taxon>
        <taxon>Heteroderinae</taxon>
        <taxon>Heterodera</taxon>
    </lineage>
</organism>
<evidence type="ECO:0000256" key="1">
    <source>
        <dbReference type="ARBA" id="ARBA00004370"/>
    </source>
</evidence>
<dbReference type="GO" id="GO:0016020">
    <property type="term" value="C:membrane"/>
    <property type="evidence" value="ECO:0007669"/>
    <property type="project" value="UniProtKB-SubCell"/>
</dbReference>
<gene>
    <name evidence="7" type="ORF">niasHT_038613</name>
</gene>
<dbReference type="InterPro" id="IPR019424">
    <property type="entry name" value="7TM_GPCR_Srsx"/>
</dbReference>
<dbReference type="Gene3D" id="1.20.1070.10">
    <property type="entry name" value="Rhodopsin 7-helix transmembrane proteins"/>
    <property type="match status" value="1"/>
</dbReference>
<evidence type="ECO:0000256" key="4">
    <source>
        <dbReference type="ARBA" id="ARBA00023136"/>
    </source>
</evidence>
<accession>A0ABD2I6M2</accession>
<dbReference type="Proteomes" id="UP001620626">
    <property type="component" value="Unassembled WGS sequence"/>
</dbReference>
<dbReference type="Pfam" id="PF10320">
    <property type="entry name" value="7TM_GPCR_Srsx"/>
    <property type="match status" value="1"/>
</dbReference>
<dbReference type="AlphaFoldDB" id="A0ABD2I6M2"/>
<keyword evidence="2 5" id="KW-0812">Transmembrane</keyword>
<keyword evidence="8" id="KW-1185">Reference proteome</keyword>
<dbReference type="InterPro" id="IPR047130">
    <property type="entry name" value="7TM_GPCR_Srsx_nematod"/>
</dbReference>
<proteinExistence type="predicted"/>
<evidence type="ECO:0000313" key="8">
    <source>
        <dbReference type="Proteomes" id="UP001620626"/>
    </source>
</evidence>
<dbReference type="PROSITE" id="PS50262">
    <property type="entry name" value="G_PROTEIN_RECEP_F1_2"/>
    <property type="match status" value="1"/>
</dbReference>
<keyword evidence="3 5" id="KW-1133">Transmembrane helix</keyword>
<dbReference type="InterPro" id="IPR017452">
    <property type="entry name" value="GPCR_Rhodpsn_7TM"/>
</dbReference>
<feature type="domain" description="G-protein coupled receptors family 1 profile" evidence="6">
    <location>
        <begin position="51"/>
        <end position="297"/>
    </location>
</feature>
<feature type="transmembrane region" description="Helical" evidence="5">
    <location>
        <begin position="32"/>
        <end position="59"/>
    </location>
</feature>